<dbReference type="InterPro" id="IPR027417">
    <property type="entry name" value="P-loop_NTPase"/>
</dbReference>
<name>A0ABP6RIK9_9PSEU</name>
<dbReference type="Proteomes" id="UP001500483">
    <property type="component" value="Unassembled WGS sequence"/>
</dbReference>
<proteinExistence type="predicted"/>
<sequence>MALAPEGSGSVDVVELDAASHGWRRRHPRTPRPGLLRARQSRYRIFIIDEAHMVTTQGFNALLKIVEEPPE</sequence>
<dbReference type="Pfam" id="PF13177">
    <property type="entry name" value="DNA_pol3_delta2"/>
    <property type="match status" value="1"/>
</dbReference>
<gene>
    <name evidence="1" type="ORF">GCM10020366_10660</name>
</gene>
<evidence type="ECO:0000313" key="1">
    <source>
        <dbReference type="EMBL" id="GAA3354317.1"/>
    </source>
</evidence>
<evidence type="ECO:0000313" key="2">
    <source>
        <dbReference type="Proteomes" id="UP001500483"/>
    </source>
</evidence>
<protein>
    <submittedName>
        <fullName evidence="1">Uncharacterized protein</fullName>
    </submittedName>
</protein>
<organism evidence="1 2">
    <name type="scientific">Saccharopolyspora gregorii</name>
    <dbReference type="NCBI Taxonomy" id="33914"/>
    <lineage>
        <taxon>Bacteria</taxon>
        <taxon>Bacillati</taxon>
        <taxon>Actinomycetota</taxon>
        <taxon>Actinomycetes</taxon>
        <taxon>Pseudonocardiales</taxon>
        <taxon>Pseudonocardiaceae</taxon>
        <taxon>Saccharopolyspora</taxon>
    </lineage>
</organism>
<comment type="caution">
    <text evidence="1">The sequence shown here is derived from an EMBL/GenBank/DDBJ whole genome shotgun (WGS) entry which is preliminary data.</text>
</comment>
<reference evidence="2" key="1">
    <citation type="journal article" date="2019" name="Int. J. Syst. Evol. Microbiol.">
        <title>The Global Catalogue of Microorganisms (GCM) 10K type strain sequencing project: providing services to taxonomists for standard genome sequencing and annotation.</title>
        <authorList>
            <consortium name="The Broad Institute Genomics Platform"/>
            <consortium name="The Broad Institute Genome Sequencing Center for Infectious Disease"/>
            <person name="Wu L."/>
            <person name="Ma J."/>
        </authorList>
    </citation>
    <scope>NUCLEOTIDE SEQUENCE [LARGE SCALE GENOMIC DNA]</scope>
    <source>
        <strain evidence="2">JCM 9687</strain>
    </source>
</reference>
<keyword evidence="2" id="KW-1185">Reference proteome</keyword>
<dbReference type="EMBL" id="BAAAYK010000031">
    <property type="protein sequence ID" value="GAA3354317.1"/>
    <property type="molecule type" value="Genomic_DNA"/>
</dbReference>
<dbReference type="Gene3D" id="3.40.50.300">
    <property type="entry name" value="P-loop containing nucleotide triphosphate hydrolases"/>
    <property type="match status" value="1"/>
</dbReference>
<dbReference type="SUPFAM" id="SSF52540">
    <property type="entry name" value="P-loop containing nucleoside triphosphate hydrolases"/>
    <property type="match status" value="1"/>
</dbReference>
<accession>A0ABP6RIK9</accession>